<keyword evidence="11" id="KW-1003">Cell membrane</keyword>
<keyword evidence="5 11" id="KW-0812">Transmembrane</keyword>
<dbReference type="PANTHER" id="PTHR11410">
    <property type="entry name" value="ATP SYNTHASE SUBUNIT A"/>
    <property type="match status" value="1"/>
</dbReference>
<comment type="function">
    <text evidence="11 12">Key component of the proton channel; it plays a direct role in the translocation of protons across the membrane.</text>
</comment>
<dbReference type="EMBL" id="REFR01000013">
    <property type="protein sequence ID" value="RMB04623.1"/>
    <property type="molecule type" value="Genomic_DNA"/>
</dbReference>
<dbReference type="Pfam" id="PF00119">
    <property type="entry name" value="ATP-synt_A"/>
    <property type="match status" value="1"/>
</dbReference>
<feature type="transmembrane region" description="Helical" evidence="11">
    <location>
        <begin position="32"/>
        <end position="50"/>
    </location>
</feature>
<dbReference type="PROSITE" id="PS00449">
    <property type="entry name" value="ATPASE_A"/>
    <property type="match status" value="1"/>
</dbReference>
<dbReference type="GO" id="GO:0045259">
    <property type="term" value="C:proton-transporting ATP synthase complex"/>
    <property type="evidence" value="ECO:0007669"/>
    <property type="project" value="UniProtKB-KW"/>
</dbReference>
<evidence type="ECO:0000256" key="4">
    <source>
        <dbReference type="ARBA" id="ARBA00022547"/>
    </source>
</evidence>
<evidence type="ECO:0000256" key="1">
    <source>
        <dbReference type="ARBA" id="ARBA00004141"/>
    </source>
</evidence>
<evidence type="ECO:0000256" key="10">
    <source>
        <dbReference type="ARBA" id="ARBA00023310"/>
    </source>
</evidence>
<comment type="subcellular location">
    <subcellularLocation>
        <location evidence="11 12">Cell membrane</location>
        <topology evidence="11 12">Multi-pass membrane protein</topology>
    </subcellularLocation>
    <subcellularLocation>
        <location evidence="1">Membrane</location>
        <topology evidence="1">Multi-pass membrane protein</topology>
    </subcellularLocation>
</comment>
<sequence>MAEQHSPLEQFEIKTLAPIDIAGIDASFTNSALWMLIVVGAMSFFMIGGMRRAALVPGRWQTAVEMAYEFVAGMVRDNVGKDGKAYFPFIFTLFMFVLGANIAGMIPYSFTVTSHIAVTLAMALVVFIGVTLLGIVKHGFGFLKLFVPSGVPVPLYIIIVPIEVISYFTRPVSLSVRLFANMMAGHIMLKVFAGFVVSLGLAGGIIAPMAVLPFAFNIFLTALELLVAFLQAYVFAILSCIYLHDALHPAH</sequence>
<keyword evidence="9 11" id="KW-0472">Membrane</keyword>
<reference evidence="13 14" key="1">
    <citation type="submission" date="2018-10" db="EMBL/GenBank/DDBJ databases">
        <title>Genomic Encyclopedia of Archaeal and Bacterial Type Strains, Phase II (KMG-II): from individual species to whole genera.</title>
        <authorList>
            <person name="Goeker M."/>
        </authorList>
    </citation>
    <scope>NUCLEOTIDE SEQUENCE [LARGE SCALE GENOMIC DNA]</scope>
    <source>
        <strain evidence="13 14">DSM 25217</strain>
    </source>
</reference>
<dbReference type="FunCoup" id="A0A3M0CMZ9">
    <property type="interactions" value="345"/>
</dbReference>
<evidence type="ECO:0000313" key="13">
    <source>
        <dbReference type="EMBL" id="RMB04623.1"/>
    </source>
</evidence>
<dbReference type="PRINTS" id="PR00123">
    <property type="entry name" value="ATPASEA"/>
</dbReference>
<dbReference type="HAMAP" id="MF_01393">
    <property type="entry name" value="ATP_synth_a_bact"/>
    <property type="match status" value="1"/>
</dbReference>
<keyword evidence="7 11" id="KW-1133">Transmembrane helix</keyword>
<evidence type="ECO:0000256" key="12">
    <source>
        <dbReference type="RuleBase" id="RU000483"/>
    </source>
</evidence>
<dbReference type="Proteomes" id="UP000271227">
    <property type="component" value="Unassembled WGS sequence"/>
</dbReference>
<keyword evidence="10 11" id="KW-0066">ATP synthesis</keyword>
<feature type="transmembrane region" description="Helical" evidence="11">
    <location>
        <begin position="86"/>
        <end position="110"/>
    </location>
</feature>
<evidence type="ECO:0000313" key="14">
    <source>
        <dbReference type="Proteomes" id="UP000271227"/>
    </source>
</evidence>
<dbReference type="GO" id="GO:0046933">
    <property type="term" value="F:proton-transporting ATP synthase activity, rotational mechanism"/>
    <property type="evidence" value="ECO:0007669"/>
    <property type="project" value="UniProtKB-UniRule"/>
</dbReference>
<evidence type="ECO:0000256" key="6">
    <source>
        <dbReference type="ARBA" id="ARBA00022781"/>
    </source>
</evidence>
<accession>A0A3M0CMZ9</accession>
<dbReference type="CDD" id="cd00310">
    <property type="entry name" value="ATP-synt_Fo_a_6"/>
    <property type="match status" value="1"/>
</dbReference>
<evidence type="ECO:0000256" key="11">
    <source>
        <dbReference type="HAMAP-Rule" id="MF_01393"/>
    </source>
</evidence>
<dbReference type="OrthoDB" id="9809130at2"/>
<dbReference type="InterPro" id="IPR045083">
    <property type="entry name" value="ATP_synth_F0_asu_bact/mt"/>
</dbReference>
<evidence type="ECO:0000256" key="9">
    <source>
        <dbReference type="ARBA" id="ARBA00023136"/>
    </source>
</evidence>
<dbReference type="FunFam" id="1.20.120.220:FF:000003">
    <property type="entry name" value="ATP synthase subunit a"/>
    <property type="match status" value="1"/>
</dbReference>
<evidence type="ECO:0000256" key="8">
    <source>
        <dbReference type="ARBA" id="ARBA00023065"/>
    </source>
</evidence>
<feature type="transmembrane region" description="Helical" evidence="11">
    <location>
        <begin position="187"/>
        <end position="211"/>
    </location>
</feature>
<dbReference type="NCBIfam" id="NF004482">
    <property type="entry name" value="PRK05815.2-4"/>
    <property type="match status" value="1"/>
</dbReference>
<comment type="caution">
    <text evidence="13">The sequence shown here is derived from an EMBL/GenBank/DDBJ whole genome shotgun (WGS) entry which is preliminary data.</text>
</comment>
<keyword evidence="8 11" id="KW-0406">Ion transport</keyword>
<dbReference type="InParanoid" id="A0A3M0CMZ9"/>
<feature type="transmembrane region" description="Helical" evidence="11">
    <location>
        <begin position="145"/>
        <end position="167"/>
    </location>
</feature>
<dbReference type="NCBIfam" id="TIGR01131">
    <property type="entry name" value="ATP_synt_6_or_A"/>
    <property type="match status" value="1"/>
</dbReference>
<keyword evidence="6 11" id="KW-0375">Hydrogen ion transport</keyword>
<evidence type="ECO:0000256" key="3">
    <source>
        <dbReference type="ARBA" id="ARBA00022448"/>
    </source>
</evidence>
<dbReference type="AlphaFoldDB" id="A0A3M0CMZ9"/>
<dbReference type="SUPFAM" id="SSF81336">
    <property type="entry name" value="F1F0 ATP synthase subunit A"/>
    <property type="match status" value="1"/>
</dbReference>
<keyword evidence="14" id="KW-1185">Reference proteome</keyword>
<dbReference type="PANTHER" id="PTHR11410:SF0">
    <property type="entry name" value="ATP SYNTHASE SUBUNIT A"/>
    <property type="match status" value="1"/>
</dbReference>
<feature type="transmembrane region" description="Helical" evidence="11">
    <location>
        <begin position="116"/>
        <end position="136"/>
    </location>
</feature>
<dbReference type="GO" id="GO:0005886">
    <property type="term" value="C:plasma membrane"/>
    <property type="evidence" value="ECO:0007669"/>
    <property type="project" value="UniProtKB-SubCell"/>
</dbReference>
<evidence type="ECO:0000256" key="7">
    <source>
        <dbReference type="ARBA" id="ARBA00022989"/>
    </source>
</evidence>
<name>A0A3M0CMZ9_9PROT</name>
<feature type="transmembrane region" description="Helical" evidence="11">
    <location>
        <begin position="218"/>
        <end position="244"/>
    </location>
</feature>
<keyword evidence="3 11" id="KW-0813">Transport</keyword>
<dbReference type="InterPro" id="IPR035908">
    <property type="entry name" value="F0_ATP_A_sf"/>
</dbReference>
<dbReference type="RefSeq" id="WP_121939635.1">
    <property type="nucleotide sequence ID" value="NZ_REFR01000013.1"/>
</dbReference>
<proteinExistence type="inferred from homology"/>
<gene>
    <name evidence="11" type="primary">atpB</name>
    <name evidence="13" type="ORF">BXY39_2893</name>
</gene>
<organism evidence="13 14">
    <name type="scientific">Eilatimonas milleporae</name>
    <dbReference type="NCBI Taxonomy" id="911205"/>
    <lineage>
        <taxon>Bacteria</taxon>
        <taxon>Pseudomonadati</taxon>
        <taxon>Pseudomonadota</taxon>
        <taxon>Alphaproteobacteria</taxon>
        <taxon>Kordiimonadales</taxon>
        <taxon>Kordiimonadaceae</taxon>
        <taxon>Eilatimonas</taxon>
    </lineage>
</organism>
<evidence type="ECO:0000256" key="5">
    <source>
        <dbReference type="ARBA" id="ARBA00022692"/>
    </source>
</evidence>
<dbReference type="InterPro" id="IPR023011">
    <property type="entry name" value="ATP_synth_F0_asu_AS"/>
</dbReference>
<evidence type="ECO:0000256" key="2">
    <source>
        <dbReference type="ARBA" id="ARBA00006810"/>
    </source>
</evidence>
<dbReference type="Gene3D" id="1.20.120.220">
    <property type="entry name" value="ATP synthase, F0 complex, subunit A"/>
    <property type="match status" value="1"/>
</dbReference>
<keyword evidence="4 11" id="KW-0138">CF(0)</keyword>
<dbReference type="InterPro" id="IPR000568">
    <property type="entry name" value="ATP_synth_F0_asu"/>
</dbReference>
<protein>
    <recommendedName>
        <fullName evidence="11 12">ATP synthase subunit a</fullName>
    </recommendedName>
    <alternativeName>
        <fullName evidence="11">ATP synthase F0 sector subunit a</fullName>
    </alternativeName>
    <alternativeName>
        <fullName evidence="11">F-ATPase subunit 6</fullName>
    </alternativeName>
</protein>
<comment type="similarity">
    <text evidence="2 11 12">Belongs to the ATPase A chain family.</text>
</comment>